<accession>A0ABT5E1C1</accession>
<evidence type="ECO:0000313" key="1">
    <source>
        <dbReference type="EMBL" id="MDC0719124.1"/>
    </source>
</evidence>
<dbReference type="Gene3D" id="2.70.70.10">
    <property type="entry name" value="Glucose Permease (Domain IIA)"/>
    <property type="match status" value="1"/>
</dbReference>
<comment type="caution">
    <text evidence="1">The sequence shown here is derived from an EMBL/GenBank/DDBJ whole genome shotgun (WGS) entry which is preliminary data.</text>
</comment>
<name>A0ABT5E1C1_9BACT</name>
<dbReference type="RefSeq" id="WP_272087635.1">
    <property type="nucleotide sequence ID" value="NZ_JAQNDL010000002.1"/>
</dbReference>
<reference evidence="1 2" key="1">
    <citation type="submission" date="2022-11" db="EMBL/GenBank/DDBJ databases">
        <title>Minimal conservation of predation-associated metabolite biosynthetic gene clusters underscores biosynthetic potential of Myxococcota including descriptions for ten novel species: Archangium lansinium sp. nov., Myxococcus landrumus sp. nov., Nannocystis bai.</title>
        <authorList>
            <person name="Ahearne A."/>
            <person name="Stevens C."/>
            <person name="Dowd S."/>
        </authorList>
    </citation>
    <scope>NUCLEOTIDE SEQUENCE [LARGE SCALE GENOMIC DNA]</scope>
    <source>
        <strain evidence="1 2">BB15-2</strain>
    </source>
</reference>
<proteinExistence type="predicted"/>
<dbReference type="InterPro" id="IPR011055">
    <property type="entry name" value="Dup_hybrid_motif"/>
</dbReference>
<dbReference type="EMBL" id="JAQNDL010000002">
    <property type="protein sequence ID" value="MDC0719124.1"/>
    <property type="molecule type" value="Genomic_DNA"/>
</dbReference>
<evidence type="ECO:0000313" key="2">
    <source>
        <dbReference type="Proteomes" id="UP001221686"/>
    </source>
</evidence>
<protein>
    <submittedName>
        <fullName evidence="1">Uncharacterized protein</fullName>
    </submittedName>
</protein>
<dbReference type="Proteomes" id="UP001221686">
    <property type="component" value="Unassembled WGS sequence"/>
</dbReference>
<gene>
    <name evidence="1" type="ORF">POL25_19620</name>
</gene>
<sequence>MMGPTVVQAEPLVWPTRGEALPPDTYITTSGHAFTTNAIDFSALRWDASAGQYSIWRADATSPLTVDDHAAFGTALFAPEDGFVVACFHNHPDSQDPTVNQCPGGNCPAGLNEGGNFIMIVGADGDHAVTLAHLQEDSIPPGLCPNASTPPVANAGSCSISGMDAIRDEFRLDIQNPGQPYPLVFKGDLVGRLGHNGNSTGPHTHVHWKPFAFDGSDNPCEGDSEPIEWFEGYRQSRTPGVAPTSTWTQMDGHEVVDGVSLLVWPDPVGWAFSPLAYGHDASNLHLYSYGAGGVGAYQDATGNLDIRTWTVSTAGVVTDQDLREEGAVLDVALAGPMSSRDVIAVIRGSNGDLKLIPYDVDSSGNITRLTGQEEDGGAVSQVAAVKSPTHMGVVVAVRDGSGNLEVIDYTSDISLNLTKEVDEGSGGAIRDMAITSVQVEFQGVVTAELKQSNGELIVRSFDVPTGGGVFAADDFASGVLATAVDIDTVPVGLGEQVVTSVQLASGVLRLDTWEVDVAGTIVHNETISTDGTVSAHSGTHGGNGDFLTAVVDSTDHARLISWQVASDGQLRRSGTRLGRETTALAVMRANDSVGHVTLLYTDENDALNLRVYDRNYDSNL</sequence>
<organism evidence="1 2">
    <name type="scientific">Nannocystis bainbridge</name>
    <dbReference type="NCBI Taxonomy" id="2995303"/>
    <lineage>
        <taxon>Bacteria</taxon>
        <taxon>Pseudomonadati</taxon>
        <taxon>Myxococcota</taxon>
        <taxon>Polyangia</taxon>
        <taxon>Nannocystales</taxon>
        <taxon>Nannocystaceae</taxon>
        <taxon>Nannocystis</taxon>
    </lineage>
</organism>
<keyword evidence="2" id="KW-1185">Reference proteome</keyword>